<name>A0A2I9DH96_9DEIO</name>
<evidence type="ECO:0000313" key="1">
    <source>
        <dbReference type="EMBL" id="GBF04021.1"/>
    </source>
</evidence>
<proteinExistence type="predicted"/>
<keyword evidence="2" id="KW-1185">Reference proteome</keyword>
<protein>
    <submittedName>
        <fullName evidence="1">Uncharacterized protein</fullName>
    </submittedName>
</protein>
<comment type="caution">
    <text evidence="1">The sequence shown here is derived from an EMBL/GenBank/DDBJ whole genome shotgun (WGS) entry which is preliminary data.</text>
</comment>
<gene>
    <name evidence="1" type="ORF">DAERI_010193</name>
</gene>
<dbReference type="EMBL" id="BFAG01000001">
    <property type="protein sequence ID" value="GBF04021.1"/>
    <property type="molecule type" value="Genomic_DNA"/>
</dbReference>
<evidence type="ECO:0000313" key="2">
    <source>
        <dbReference type="Proteomes" id="UP000236569"/>
    </source>
</evidence>
<organism evidence="1 2">
    <name type="scientific">Deinococcus aerius</name>
    <dbReference type="NCBI Taxonomy" id="200253"/>
    <lineage>
        <taxon>Bacteria</taxon>
        <taxon>Thermotogati</taxon>
        <taxon>Deinococcota</taxon>
        <taxon>Deinococci</taxon>
        <taxon>Deinococcales</taxon>
        <taxon>Deinococcaceae</taxon>
        <taxon>Deinococcus</taxon>
    </lineage>
</organism>
<dbReference type="Proteomes" id="UP000236569">
    <property type="component" value="Unassembled WGS sequence"/>
</dbReference>
<accession>A0A2I9DH96</accession>
<sequence>MAPVYRLMYADIQYQINVGEANVRGDTAQVRGSITVQGKQRLTGKVMAQTFKGVVQLNRDGCAWKATSYQQA</sequence>
<dbReference type="AlphaFoldDB" id="A0A2I9DH96"/>
<reference evidence="2" key="1">
    <citation type="submission" date="2018-01" db="EMBL/GenBank/DDBJ databases">
        <title>Draft Genome Sequence of the Radioresistant Bacterium Deinococcus aerius TR0125, Isolated from the Higher Atmosphere above Japan.</title>
        <authorList>
            <person name="Satoh K."/>
            <person name="Arai H."/>
            <person name="Sanzen T."/>
            <person name="Kawaguchi Y."/>
            <person name="Hayashi H."/>
            <person name="Yokobori S."/>
            <person name="Yamagishi A."/>
            <person name="Oono Y."/>
            <person name="Narumi I."/>
        </authorList>
    </citation>
    <scope>NUCLEOTIDE SEQUENCE [LARGE SCALE GENOMIC DNA]</scope>
    <source>
        <strain evidence="2">TR0125</strain>
    </source>
</reference>